<dbReference type="EMBL" id="LT906446">
    <property type="protein sequence ID" value="SNV05247.1"/>
    <property type="molecule type" value="Genomic_DNA"/>
</dbReference>
<dbReference type="GeneID" id="78508104"/>
<dbReference type="eggNOG" id="ENOG5033E0U">
    <property type="taxonomic scope" value="Bacteria"/>
</dbReference>
<reference evidence="1" key="2">
    <citation type="journal article" date="2021" name="PeerJ">
        <title>Extensive microbial diversity within the chicken gut microbiome revealed by metagenomics and culture.</title>
        <authorList>
            <person name="Gilroy R."/>
            <person name="Ravi A."/>
            <person name="Getino M."/>
            <person name="Pursley I."/>
            <person name="Horton D.L."/>
            <person name="Alikhan N.F."/>
            <person name="Baker D."/>
            <person name="Gharbi K."/>
            <person name="Hall N."/>
            <person name="Watson M."/>
            <person name="Adriaenssens E.M."/>
            <person name="Foster-Nyarko E."/>
            <person name="Jarju S."/>
            <person name="Secka A."/>
            <person name="Antonio M."/>
            <person name="Oren A."/>
            <person name="Chaudhuri R.R."/>
            <person name="La Ragione R."/>
            <person name="Hildebrand F."/>
            <person name="Pallen M.J."/>
        </authorList>
    </citation>
    <scope>NUCLEOTIDE SEQUENCE</scope>
    <source>
        <strain evidence="1">7318</strain>
    </source>
</reference>
<dbReference type="Gene3D" id="3.10.20.860">
    <property type="match status" value="1"/>
</dbReference>
<keyword evidence="3" id="KW-1185">Reference proteome</keyword>
<dbReference type="EMBL" id="DYVR01000244">
    <property type="protein sequence ID" value="HJF85737.1"/>
    <property type="molecule type" value="Genomic_DNA"/>
</dbReference>
<dbReference type="CDD" id="cd12870">
    <property type="entry name" value="MqsA"/>
    <property type="match status" value="1"/>
</dbReference>
<reference evidence="2 3" key="1">
    <citation type="submission" date="2017-06" db="EMBL/GenBank/DDBJ databases">
        <authorList>
            <consortium name="Pathogen Informatics"/>
        </authorList>
    </citation>
    <scope>NUCLEOTIDE SEQUENCE [LARGE SCALE GENOMIC DNA]</scope>
    <source>
        <strain evidence="2 3">NCTC10570</strain>
    </source>
</reference>
<name>A0A239U5F2_9FIRM</name>
<sequence>METCFFCKGTIENSFTNYMVDLDGHFVIIKNVPCHKCRQCGEISFSGKTVTRIEEIIEDLKKILTEVAIVEYVA</sequence>
<reference evidence="1" key="3">
    <citation type="submission" date="2021-09" db="EMBL/GenBank/DDBJ databases">
        <authorList>
            <person name="Gilroy R."/>
        </authorList>
    </citation>
    <scope>NUCLEOTIDE SEQUENCE</scope>
    <source>
        <strain evidence="1">7318</strain>
    </source>
</reference>
<evidence type="ECO:0000313" key="1">
    <source>
        <dbReference type="EMBL" id="HJF85737.1"/>
    </source>
</evidence>
<dbReference type="RefSeq" id="WP_027890314.1">
    <property type="nucleotide sequence ID" value="NZ_CALXYH010000003.1"/>
</dbReference>
<accession>A0A239U5F2</accession>
<evidence type="ECO:0000313" key="2">
    <source>
        <dbReference type="EMBL" id="SNV05247.1"/>
    </source>
</evidence>
<dbReference type="InterPro" id="IPR022453">
    <property type="entry name" value="Znf_MqsA-type"/>
</dbReference>
<dbReference type="Proteomes" id="UP000780768">
    <property type="component" value="Unassembled WGS sequence"/>
</dbReference>
<dbReference type="NCBIfam" id="TIGR03831">
    <property type="entry name" value="YgiT_finger"/>
    <property type="match status" value="1"/>
</dbReference>
<dbReference type="AlphaFoldDB" id="A0A239U5F2"/>
<organism evidence="2 3">
    <name type="scientific">Megamonas hypermegale</name>
    <dbReference type="NCBI Taxonomy" id="158847"/>
    <lineage>
        <taxon>Bacteria</taxon>
        <taxon>Bacillati</taxon>
        <taxon>Bacillota</taxon>
        <taxon>Negativicutes</taxon>
        <taxon>Selenomonadales</taxon>
        <taxon>Selenomonadaceae</taxon>
        <taxon>Megamonas</taxon>
    </lineage>
</organism>
<evidence type="ECO:0000313" key="3">
    <source>
        <dbReference type="Proteomes" id="UP000215383"/>
    </source>
</evidence>
<protein>
    <submittedName>
        <fullName evidence="1">Type II toxin-antitoxin system MqsA family antitoxin</fullName>
    </submittedName>
    <submittedName>
        <fullName evidence="2">YgiT-type zinc finger domain</fullName>
    </submittedName>
</protein>
<gene>
    <name evidence="1" type="ORF">K8V65_08765</name>
    <name evidence="2" type="ORF">SAMEA4364220_02124</name>
</gene>
<proteinExistence type="predicted"/>
<dbReference type="Proteomes" id="UP000215383">
    <property type="component" value="Chromosome 1"/>
</dbReference>